<dbReference type="Gene3D" id="1.10.10.60">
    <property type="entry name" value="Homeodomain-like"/>
    <property type="match status" value="1"/>
</dbReference>
<dbReference type="InterPro" id="IPR025943">
    <property type="entry name" value="Sigma_54_int_dom_ATP-bd_2"/>
</dbReference>
<keyword evidence="10" id="KW-1185">Reference proteome</keyword>
<evidence type="ECO:0000259" key="8">
    <source>
        <dbReference type="PROSITE" id="PS50110"/>
    </source>
</evidence>
<dbReference type="Pfam" id="PF00158">
    <property type="entry name" value="Sigma54_activat"/>
    <property type="match status" value="1"/>
</dbReference>
<keyword evidence="1" id="KW-0547">Nucleotide-binding</keyword>
<dbReference type="EMBL" id="BSSV01000002">
    <property type="protein sequence ID" value="GLX84942.1"/>
    <property type="molecule type" value="Genomic_DNA"/>
</dbReference>
<dbReference type="PANTHER" id="PTHR32071">
    <property type="entry name" value="TRANSCRIPTIONAL REGULATORY PROTEIN"/>
    <property type="match status" value="1"/>
</dbReference>
<dbReference type="SUPFAM" id="SSF52540">
    <property type="entry name" value="P-loop containing nucleoside triphosphate hydrolases"/>
    <property type="match status" value="1"/>
</dbReference>
<dbReference type="SUPFAM" id="SSF46689">
    <property type="entry name" value="Homeodomain-like"/>
    <property type="match status" value="1"/>
</dbReference>
<dbReference type="InterPro" id="IPR002197">
    <property type="entry name" value="HTH_Fis"/>
</dbReference>
<evidence type="ECO:0000256" key="5">
    <source>
        <dbReference type="PROSITE-ProRule" id="PRU00169"/>
    </source>
</evidence>
<dbReference type="InterPro" id="IPR002078">
    <property type="entry name" value="Sigma_54_int"/>
</dbReference>
<organism evidence="9 10">
    <name type="scientific">Thalassotalea loyana</name>
    <dbReference type="NCBI Taxonomy" id="280483"/>
    <lineage>
        <taxon>Bacteria</taxon>
        <taxon>Pseudomonadati</taxon>
        <taxon>Pseudomonadota</taxon>
        <taxon>Gammaproteobacteria</taxon>
        <taxon>Alteromonadales</taxon>
        <taxon>Colwelliaceae</taxon>
        <taxon>Thalassotalea</taxon>
    </lineage>
</organism>
<keyword evidence="5" id="KW-0597">Phosphoprotein</keyword>
<evidence type="ECO:0000256" key="3">
    <source>
        <dbReference type="ARBA" id="ARBA00023015"/>
    </source>
</evidence>
<dbReference type="SUPFAM" id="SSF52172">
    <property type="entry name" value="CheY-like"/>
    <property type="match status" value="1"/>
</dbReference>
<dbReference type="InterPro" id="IPR001789">
    <property type="entry name" value="Sig_transdc_resp-reg_receiver"/>
</dbReference>
<dbReference type="Pfam" id="PF02954">
    <property type="entry name" value="HTH_8"/>
    <property type="match status" value="1"/>
</dbReference>
<evidence type="ECO:0000256" key="1">
    <source>
        <dbReference type="ARBA" id="ARBA00022741"/>
    </source>
</evidence>
<name>A0ABQ6H9Z0_9GAMM</name>
<dbReference type="Pfam" id="PF00072">
    <property type="entry name" value="Response_reg"/>
    <property type="match status" value="1"/>
</dbReference>
<dbReference type="PROSITE" id="PS00675">
    <property type="entry name" value="SIGMA54_INTERACT_1"/>
    <property type="match status" value="1"/>
</dbReference>
<feature type="domain" description="Sigma-54 factor interaction" evidence="7">
    <location>
        <begin position="144"/>
        <end position="373"/>
    </location>
</feature>
<comment type="caution">
    <text evidence="9">The sequence shown here is derived from an EMBL/GenBank/DDBJ whole genome shotgun (WGS) entry which is preliminary data.</text>
</comment>
<dbReference type="Gene3D" id="3.40.50.2300">
    <property type="match status" value="1"/>
</dbReference>
<dbReference type="SMART" id="SM00448">
    <property type="entry name" value="REC"/>
    <property type="match status" value="1"/>
</dbReference>
<keyword evidence="2" id="KW-0067">ATP-binding</keyword>
<feature type="domain" description="Response regulatory" evidence="8">
    <location>
        <begin position="9"/>
        <end position="124"/>
    </location>
</feature>
<evidence type="ECO:0000256" key="2">
    <source>
        <dbReference type="ARBA" id="ARBA00022840"/>
    </source>
</evidence>
<dbReference type="PROSITE" id="PS00676">
    <property type="entry name" value="SIGMA54_INTERACT_2"/>
    <property type="match status" value="1"/>
</dbReference>
<feature type="compositionally biased region" description="Polar residues" evidence="6">
    <location>
        <begin position="396"/>
        <end position="421"/>
    </location>
</feature>
<dbReference type="Proteomes" id="UP001157134">
    <property type="component" value="Unassembled WGS sequence"/>
</dbReference>
<evidence type="ECO:0000256" key="4">
    <source>
        <dbReference type="ARBA" id="ARBA00023163"/>
    </source>
</evidence>
<protein>
    <submittedName>
        <fullName evidence="9">Regulatory protein LuxO</fullName>
    </submittedName>
</protein>
<feature type="modified residue" description="4-aspartylphosphate" evidence="5">
    <location>
        <position position="58"/>
    </location>
</feature>
<gene>
    <name evidence="9" type="primary">luxO</name>
    <name evidence="9" type="ORF">tloyanaT_11940</name>
</gene>
<sequence>MTTENEMPLVVIVDDEREICAALKRCLIRLPAQIETFTSPRQALNLIKQQQPAVIVSDQRMPDIDGYSLLKEVKDLWPESTRIMLNAYQDFDQVSQSFNEGIIDKFIAKPWKNAELIFAVESVVLDQAQPIESATSGSHKSSNIVGDSEGMLSLKQQISVAAGANVPIFVHGETGTGKELVANECHLASARKQNAFIAVNCANFSENLIEAQLFGAVKGAYTGAVTDTQGIFAQADGGTVFLDEITTLPLAIQAKLLRVLQEREYTPLGSTKLISFDSQIVSASSVKLSDAVKSGEFREDLFYRLNVIPLSIPPLRDRSTDKLALAKYFLEKYSREQGKSFTGFSQDAISYINNYAWPGNVRQMENTIHGACIMNTGEQITQSMLDSILKEHVSFEQNQPQVEPQSISSGTTPTSLNNTANVDEDILPLADVERKAIESAIEKCQGNISQAAALLKVNPSTIYRKMQKW</sequence>
<dbReference type="Pfam" id="PF25601">
    <property type="entry name" value="AAA_lid_14"/>
    <property type="match status" value="1"/>
</dbReference>
<accession>A0ABQ6H9Z0</accession>
<dbReference type="InterPro" id="IPR003593">
    <property type="entry name" value="AAA+_ATPase"/>
</dbReference>
<dbReference type="InterPro" id="IPR027417">
    <property type="entry name" value="P-loop_NTPase"/>
</dbReference>
<feature type="region of interest" description="Disordered" evidence="6">
    <location>
        <begin position="396"/>
        <end position="422"/>
    </location>
</feature>
<dbReference type="InterPro" id="IPR011006">
    <property type="entry name" value="CheY-like_superfamily"/>
</dbReference>
<dbReference type="InterPro" id="IPR025662">
    <property type="entry name" value="Sigma_54_int_dom_ATP-bd_1"/>
</dbReference>
<keyword evidence="3" id="KW-0805">Transcription regulation</keyword>
<dbReference type="CDD" id="cd00009">
    <property type="entry name" value="AAA"/>
    <property type="match status" value="1"/>
</dbReference>
<dbReference type="Gene3D" id="3.40.50.300">
    <property type="entry name" value="P-loop containing nucleotide triphosphate hydrolases"/>
    <property type="match status" value="1"/>
</dbReference>
<dbReference type="InterPro" id="IPR009057">
    <property type="entry name" value="Homeodomain-like_sf"/>
</dbReference>
<evidence type="ECO:0000313" key="10">
    <source>
        <dbReference type="Proteomes" id="UP001157134"/>
    </source>
</evidence>
<proteinExistence type="predicted"/>
<evidence type="ECO:0000256" key="6">
    <source>
        <dbReference type="SAM" id="MobiDB-lite"/>
    </source>
</evidence>
<dbReference type="PROSITE" id="PS50110">
    <property type="entry name" value="RESPONSE_REGULATORY"/>
    <property type="match status" value="1"/>
</dbReference>
<dbReference type="SMART" id="SM00382">
    <property type="entry name" value="AAA"/>
    <property type="match status" value="1"/>
</dbReference>
<reference evidence="9 10" key="1">
    <citation type="submission" date="2023-03" db="EMBL/GenBank/DDBJ databases">
        <title>Thalassotalea loyana LMG 22536T draft genome sequence.</title>
        <authorList>
            <person name="Sawabe T."/>
        </authorList>
    </citation>
    <scope>NUCLEOTIDE SEQUENCE [LARGE SCALE GENOMIC DNA]</scope>
    <source>
        <strain evidence="9 10">LMG 22536</strain>
    </source>
</reference>
<dbReference type="InterPro" id="IPR058031">
    <property type="entry name" value="AAA_lid_NorR"/>
</dbReference>
<dbReference type="RefSeq" id="WP_284296634.1">
    <property type="nucleotide sequence ID" value="NZ_BSSV01000002.1"/>
</dbReference>
<evidence type="ECO:0000313" key="9">
    <source>
        <dbReference type="EMBL" id="GLX84942.1"/>
    </source>
</evidence>
<dbReference type="CDD" id="cd17569">
    <property type="entry name" value="REC_HupR-like"/>
    <property type="match status" value="1"/>
</dbReference>
<dbReference type="Gene3D" id="1.10.8.60">
    <property type="match status" value="1"/>
</dbReference>
<dbReference type="PRINTS" id="PR01590">
    <property type="entry name" value="HTHFIS"/>
</dbReference>
<dbReference type="PROSITE" id="PS50045">
    <property type="entry name" value="SIGMA54_INTERACT_4"/>
    <property type="match status" value="1"/>
</dbReference>
<evidence type="ECO:0000259" key="7">
    <source>
        <dbReference type="PROSITE" id="PS50045"/>
    </source>
</evidence>
<keyword evidence="4" id="KW-0804">Transcription</keyword>